<dbReference type="GO" id="GO:0005743">
    <property type="term" value="C:mitochondrial inner membrane"/>
    <property type="evidence" value="ECO:0007669"/>
    <property type="project" value="TreeGrafter"/>
</dbReference>
<dbReference type="GO" id="GO:0009220">
    <property type="term" value="P:pyrimidine ribonucleotide biosynthetic process"/>
    <property type="evidence" value="ECO:0007669"/>
    <property type="project" value="TreeGrafter"/>
</dbReference>
<keyword evidence="5" id="KW-0560">Oxidoreductase</keyword>
<dbReference type="PANTHER" id="PTHR48109">
    <property type="entry name" value="DIHYDROOROTATE DEHYDROGENASE (QUINONE), MITOCHONDRIAL-RELATED"/>
    <property type="match status" value="1"/>
</dbReference>
<keyword evidence="4" id="KW-0288">FMN</keyword>
<organism evidence="9 11">
    <name type="scientific">Adineta steineri</name>
    <dbReference type="NCBI Taxonomy" id="433720"/>
    <lineage>
        <taxon>Eukaryota</taxon>
        <taxon>Metazoa</taxon>
        <taxon>Spiralia</taxon>
        <taxon>Gnathifera</taxon>
        <taxon>Rotifera</taxon>
        <taxon>Eurotatoria</taxon>
        <taxon>Bdelloidea</taxon>
        <taxon>Adinetida</taxon>
        <taxon>Adinetidae</taxon>
        <taxon>Adineta</taxon>
    </lineage>
</organism>
<keyword evidence="6 7" id="KW-0472">Membrane</keyword>
<evidence type="ECO:0000313" key="11">
    <source>
        <dbReference type="Proteomes" id="UP000663845"/>
    </source>
</evidence>
<dbReference type="GO" id="GO:0006207">
    <property type="term" value="P:'de novo' pyrimidine nucleobase biosynthetic process"/>
    <property type="evidence" value="ECO:0007669"/>
    <property type="project" value="InterPro"/>
</dbReference>
<dbReference type="CDD" id="cd04738">
    <property type="entry name" value="DHOD_2_like"/>
    <property type="match status" value="1"/>
</dbReference>
<dbReference type="EMBL" id="CAJOAZ010000416">
    <property type="protein sequence ID" value="CAF3642764.1"/>
    <property type="molecule type" value="Genomic_DNA"/>
</dbReference>
<proteinExistence type="predicted"/>
<keyword evidence="3" id="KW-0285">Flavoprotein</keyword>
<comment type="pathway">
    <text evidence="2">Pyrimidine metabolism; UMP biosynthesis via de novo pathway.</text>
</comment>
<keyword evidence="7" id="KW-1133">Transmembrane helix</keyword>
<dbReference type="Proteomes" id="UP000663844">
    <property type="component" value="Unassembled WGS sequence"/>
</dbReference>
<evidence type="ECO:0000256" key="7">
    <source>
        <dbReference type="SAM" id="Phobius"/>
    </source>
</evidence>
<dbReference type="Proteomes" id="UP000663845">
    <property type="component" value="Unassembled WGS sequence"/>
</dbReference>
<feature type="domain" description="Dihydroorotate dehydrogenase catalytic" evidence="8">
    <location>
        <begin position="5"/>
        <end position="212"/>
    </location>
</feature>
<comment type="cofactor">
    <cofactor evidence="1">
        <name>FMN</name>
        <dbReference type="ChEBI" id="CHEBI:58210"/>
    </cofactor>
</comment>
<keyword evidence="7" id="KW-0812">Transmembrane</keyword>
<comment type="caution">
    <text evidence="9">The sequence shown here is derived from an EMBL/GenBank/DDBJ whole genome shotgun (WGS) entry which is preliminary data.</text>
</comment>
<dbReference type="InterPro" id="IPR013785">
    <property type="entry name" value="Aldolase_TIM"/>
</dbReference>
<evidence type="ECO:0000256" key="3">
    <source>
        <dbReference type="ARBA" id="ARBA00022630"/>
    </source>
</evidence>
<feature type="transmembrane region" description="Helical" evidence="7">
    <location>
        <begin position="293"/>
        <end position="312"/>
    </location>
</feature>
<gene>
    <name evidence="9" type="ORF">JYZ213_LOCUS3350</name>
    <name evidence="10" type="ORF">OXD698_LOCUS8569</name>
</gene>
<evidence type="ECO:0000256" key="1">
    <source>
        <dbReference type="ARBA" id="ARBA00001917"/>
    </source>
</evidence>
<dbReference type="PANTHER" id="PTHR48109:SF4">
    <property type="entry name" value="DIHYDROOROTATE DEHYDROGENASE (QUINONE), MITOCHONDRIAL"/>
    <property type="match status" value="1"/>
</dbReference>
<dbReference type="InterPro" id="IPR050074">
    <property type="entry name" value="DHO_dehydrogenase"/>
</dbReference>
<evidence type="ECO:0000256" key="6">
    <source>
        <dbReference type="ARBA" id="ARBA00023136"/>
    </source>
</evidence>
<evidence type="ECO:0000313" key="10">
    <source>
        <dbReference type="EMBL" id="CAF3642764.1"/>
    </source>
</evidence>
<dbReference type="Pfam" id="PF01180">
    <property type="entry name" value="DHO_dh"/>
    <property type="match status" value="1"/>
</dbReference>
<dbReference type="SUPFAM" id="SSF51395">
    <property type="entry name" value="FMN-linked oxidoreductases"/>
    <property type="match status" value="1"/>
</dbReference>
<dbReference type="InterPro" id="IPR005719">
    <property type="entry name" value="Dihydroorotate_DH_2"/>
</dbReference>
<dbReference type="Gene3D" id="3.20.20.70">
    <property type="entry name" value="Aldolase class I"/>
    <property type="match status" value="1"/>
</dbReference>
<sequence length="368" mass="41617">MYILIGVNIGRNKNTTTDVEQDYTLGIEQFGCLADYLVINVSSPNTPGLRNLQSENELKSLLTSIRKACDKISCQNQTRNKPLVLLKVAPDLNENDIKSISSVIRQPNTQIDGLIVSNTTIARMDTLKNEHRNETGGLSGRPLKEKALETLRLFRYYTQGQIPLIGVGGIETAEDIIERMKAGASLVQIYTSLAYSGPPLVNKLNRQLATMMRQQNIKHLNELIEEDLGKIFELPLTIQQQILSLSNNINFNYETLHVNGILYNSTYVVLFHQGEQNLIGIHKYYYLKTTRKLVGGTIGTGALIGVICYYFGSIGERTSSLTEYIQENYNAIIDQTFTRCAGMFFTTANFYDLKRWFMNEYTKKRPVL</sequence>
<evidence type="ECO:0000256" key="4">
    <source>
        <dbReference type="ARBA" id="ARBA00022643"/>
    </source>
</evidence>
<dbReference type="GO" id="GO:0004152">
    <property type="term" value="F:dihydroorotate dehydrogenase activity"/>
    <property type="evidence" value="ECO:0007669"/>
    <property type="project" value="InterPro"/>
</dbReference>
<evidence type="ECO:0000256" key="5">
    <source>
        <dbReference type="ARBA" id="ARBA00023002"/>
    </source>
</evidence>
<reference evidence="9" key="1">
    <citation type="submission" date="2021-02" db="EMBL/GenBank/DDBJ databases">
        <authorList>
            <person name="Nowell W R."/>
        </authorList>
    </citation>
    <scope>NUCLEOTIDE SEQUENCE</scope>
</reference>
<evidence type="ECO:0000256" key="2">
    <source>
        <dbReference type="ARBA" id="ARBA00004725"/>
    </source>
</evidence>
<accession>A0A813QG07</accession>
<dbReference type="NCBIfam" id="TIGR01036">
    <property type="entry name" value="pyrD_sub2"/>
    <property type="match status" value="1"/>
</dbReference>
<dbReference type="InterPro" id="IPR005720">
    <property type="entry name" value="Dihydroorotate_DH_cat"/>
</dbReference>
<dbReference type="AlphaFoldDB" id="A0A813QG07"/>
<evidence type="ECO:0000313" key="9">
    <source>
        <dbReference type="EMBL" id="CAF0766198.1"/>
    </source>
</evidence>
<protein>
    <recommendedName>
        <fullName evidence="8">Dihydroorotate dehydrogenase catalytic domain-containing protein</fullName>
    </recommendedName>
</protein>
<name>A0A813QG07_9BILA</name>
<evidence type="ECO:0000259" key="8">
    <source>
        <dbReference type="Pfam" id="PF01180"/>
    </source>
</evidence>
<dbReference type="EMBL" id="CAJNOG010000018">
    <property type="protein sequence ID" value="CAF0766198.1"/>
    <property type="molecule type" value="Genomic_DNA"/>
</dbReference>